<accession>A0ABT2UAH2</accession>
<dbReference type="CDD" id="cd06225">
    <property type="entry name" value="HAMP"/>
    <property type="match status" value="1"/>
</dbReference>
<dbReference type="PROSITE" id="PS50109">
    <property type="entry name" value="HIS_KIN"/>
    <property type="match status" value="1"/>
</dbReference>
<evidence type="ECO:0000256" key="9">
    <source>
        <dbReference type="ARBA" id="ARBA00022840"/>
    </source>
</evidence>
<evidence type="ECO:0000256" key="8">
    <source>
        <dbReference type="ARBA" id="ARBA00022777"/>
    </source>
</evidence>
<evidence type="ECO:0000256" key="2">
    <source>
        <dbReference type="ARBA" id="ARBA00004651"/>
    </source>
</evidence>
<feature type="domain" description="Histidine kinase" evidence="13">
    <location>
        <begin position="466"/>
        <end position="571"/>
    </location>
</feature>
<dbReference type="PANTHER" id="PTHR34220:SF7">
    <property type="entry name" value="SENSOR HISTIDINE KINASE YPDA"/>
    <property type="match status" value="1"/>
</dbReference>
<dbReference type="Gene3D" id="6.10.340.10">
    <property type="match status" value="1"/>
</dbReference>
<keyword evidence="6" id="KW-0808">Transferase</keyword>
<feature type="domain" description="HAMP" evidence="14">
    <location>
        <begin position="303"/>
        <end position="357"/>
    </location>
</feature>
<comment type="caution">
    <text evidence="15">The sequence shown here is derived from an EMBL/GenBank/DDBJ whole genome shotgun (WGS) entry which is preliminary data.</text>
</comment>
<dbReference type="RefSeq" id="WP_262683163.1">
    <property type="nucleotide sequence ID" value="NZ_JAOQIO010000011.1"/>
</dbReference>
<sequence>MRNLKIKHKLFIFISLGALLTSLLGWLFVQQSQTLYEQLIYRETVDKFHLFSQRIEEKFKEIDKLSLSVMADSDVQRYLKVIKTEPDTYEAFDAANKLKQKLLTFHLYDYSVSSIVIIDRNSNSHSVGVNVDRMNYANMDEIRELAYAQEGASIWVGGRLQEDAFFSVRDIREIPELNLQSLGTLFIRIQADKAIYGSAAEKSTTYDSSLMIVSGNDIIYPGNTQLKLSDLPIDKSKDYSVITIDNNSYLAAQFTLGYTGWTFIHLIPYGSIFKNVMIMKTVLLVLYAVTLLLLLWSGLRFSKSITKPLEALTQKMVNVEKGQFAIDKAEFPVNRDEVGLLNHNFDKMTEKLDKLINENYIKQIMLKEAEYETLKAQVNPHFLYNTLESINWLAKMNGQPEISGMVKALGDMMRAAVSKKEFVTLQEEIANLNNYIHIQQFRFEERLACRIEISSQLYALYIPSLILQPIVENCIKYGIEAATDQCDITIHAEKRELPDRLVLTIQDTGPGMDTEYLEKLKHNETTAAGTGIGLHSIDQRLKILFGDSNGVEIETGPEQGTIISITIPYLTDIPI</sequence>
<keyword evidence="12" id="KW-0812">Transmembrane</keyword>
<dbReference type="GO" id="GO:0016301">
    <property type="term" value="F:kinase activity"/>
    <property type="evidence" value="ECO:0007669"/>
    <property type="project" value="UniProtKB-KW"/>
</dbReference>
<dbReference type="InterPro" id="IPR003594">
    <property type="entry name" value="HATPase_dom"/>
</dbReference>
<evidence type="ECO:0000313" key="15">
    <source>
        <dbReference type="EMBL" id="MCU6791639.1"/>
    </source>
</evidence>
<evidence type="ECO:0000256" key="7">
    <source>
        <dbReference type="ARBA" id="ARBA00022741"/>
    </source>
</evidence>
<evidence type="ECO:0000256" key="1">
    <source>
        <dbReference type="ARBA" id="ARBA00000085"/>
    </source>
</evidence>
<protein>
    <recommendedName>
        <fullName evidence="3">histidine kinase</fullName>
        <ecNumber evidence="3">2.7.13.3</ecNumber>
    </recommendedName>
</protein>
<dbReference type="PRINTS" id="PR00344">
    <property type="entry name" value="BCTRLSENSOR"/>
</dbReference>
<evidence type="ECO:0000256" key="5">
    <source>
        <dbReference type="ARBA" id="ARBA00022553"/>
    </source>
</evidence>
<dbReference type="PROSITE" id="PS50885">
    <property type="entry name" value="HAMP"/>
    <property type="match status" value="1"/>
</dbReference>
<evidence type="ECO:0000313" key="16">
    <source>
        <dbReference type="Proteomes" id="UP001652445"/>
    </source>
</evidence>
<dbReference type="Pfam" id="PF00672">
    <property type="entry name" value="HAMP"/>
    <property type="match status" value="1"/>
</dbReference>
<keyword evidence="12" id="KW-1133">Transmembrane helix</keyword>
<dbReference type="InterPro" id="IPR050640">
    <property type="entry name" value="Bact_2-comp_sensor_kinase"/>
</dbReference>
<name>A0ABT2UAH2_9BACL</name>
<evidence type="ECO:0000256" key="11">
    <source>
        <dbReference type="ARBA" id="ARBA00023136"/>
    </source>
</evidence>
<dbReference type="Proteomes" id="UP001652445">
    <property type="component" value="Unassembled WGS sequence"/>
</dbReference>
<gene>
    <name evidence="15" type="ORF">OB236_05795</name>
</gene>
<dbReference type="PANTHER" id="PTHR34220">
    <property type="entry name" value="SENSOR HISTIDINE KINASE YPDA"/>
    <property type="match status" value="1"/>
</dbReference>
<evidence type="ECO:0000256" key="12">
    <source>
        <dbReference type="SAM" id="Phobius"/>
    </source>
</evidence>
<dbReference type="InterPro" id="IPR004358">
    <property type="entry name" value="Sig_transdc_His_kin-like_C"/>
</dbReference>
<dbReference type="SUPFAM" id="SSF158472">
    <property type="entry name" value="HAMP domain-like"/>
    <property type="match status" value="1"/>
</dbReference>
<dbReference type="InterPro" id="IPR010559">
    <property type="entry name" value="Sig_transdc_His_kin_internal"/>
</dbReference>
<feature type="transmembrane region" description="Helical" evidence="12">
    <location>
        <begin position="281"/>
        <end position="299"/>
    </location>
</feature>
<keyword evidence="11 12" id="KW-0472">Membrane</keyword>
<reference evidence="15 16" key="1">
    <citation type="submission" date="2022-09" db="EMBL/GenBank/DDBJ databases">
        <authorList>
            <person name="Han X.L."/>
            <person name="Wang Q."/>
            <person name="Lu T."/>
        </authorList>
    </citation>
    <scope>NUCLEOTIDE SEQUENCE [LARGE SCALE GENOMIC DNA]</scope>
    <source>
        <strain evidence="15 16">WQ 127069</strain>
    </source>
</reference>
<keyword evidence="7" id="KW-0547">Nucleotide-binding</keyword>
<evidence type="ECO:0000259" key="14">
    <source>
        <dbReference type="PROSITE" id="PS50885"/>
    </source>
</evidence>
<organism evidence="15 16">
    <name type="scientific">Paenibacillus baimaensis</name>
    <dbReference type="NCBI Taxonomy" id="2982185"/>
    <lineage>
        <taxon>Bacteria</taxon>
        <taxon>Bacillati</taxon>
        <taxon>Bacillota</taxon>
        <taxon>Bacilli</taxon>
        <taxon>Bacillales</taxon>
        <taxon>Paenibacillaceae</taxon>
        <taxon>Paenibacillus</taxon>
    </lineage>
</organism>
<keyword evidence="4" id="KW-1003">Cell membrane</keyword>
<dbReference type="EMBL" id="JAOQIO010000011">
    <property type="protein sequence ID" value="MCU6791639.1"/>
    <property type="molecule type" value="Genomic_DNA"/>
</dbReference>
<dbReference type="InterPro" id="IPR005467">
    <property type="entry name" value="His_kinase_dom"/>
</dbReference>
<evidence type="ECO:0000259" key="13">
    <source>
        <dbReference type="PROSITE" id="PS50109"/>
    </source>
</evidence>
<keyword evidence="5" id="KW-0597">Phosphoprotein</keyword>
<dbReference type="SMART" id="SM00387">
    <property type="entry name" value="HATPase_c"/>
    <property type="match status" value="1"/>
</dbReference>
<dbReference type="Gene3D" id="3.30.565.10">
    <property type="entry name" value="Histidine kinase-like ATPase, C-terminal domain"/>
    <property type="match status" value="1"/>
</dbReference>
<keyword evidence="8 15" id="KW-0418">Kinase</keyword>
<evidence type="ECO:0000256" key="3">
    <source>
        <dbReference type="ARBA" id="ARBA00012438"/>
    </source>
</evidence>
<evidence type="ECO:0000256" key="6">
    <source>
        <dbReference type="ARBA" id="ARBA00022679"/>
    </source>
</evidence>
<keyword evidence="16" id="KW-1185">Reference proteome</keyword>
<dbReference type="SMART" id="SM00304">
    <property type="entry name" value="HAMP"/>
    <property type="match status" value="1"/>
</dbReference>
<dbReference type="SUPFAM" id="SSF55874">
    <property type="entry name" value="ATPase domain of HSP90 chaperone/DNA topoisomerase II/histidine kinase"/>
    <property type="match status" value="1"/>
</dbReference>
<dbReference type="EC" id="2.7.13.3" evidence="3"/>
<comment type="catalytic activity">
    <reaction evidence="1">
        <text>ATP + protein L-histidine = ADP + protein N-phospho-L-histidine.</text>
        <dbReference type="EC" id="2.7.13.3"/>
    </reaction>
</comment>
<dbReference type="InterPro" id="IPR003660">
    <property type="entry name" value="HAMP_dom"/>
</dbReference>
<evidence type="ECO:0000256" key="10">
    <source>
        <dbReference type="ARBA" id="ARBA00023012"/>
    </source>
</evidence>
<evidence type="ECO:0000256" key="4">
    <source>
        <dbReference type="ARBA" id="ARBA00022475"/>
    </source>
</evidence>
<dbReference type="Pfam" id="PF02518">
    <property type="entry name" value="HATPase_c"/>
    <property type="match status" value="1"/>
</dbReference>
<dbReference type="InterPro" id="IPR036890">
    <property type="entry name" value="HATPase_C_sf"/>
</dbReference>
<proteinExistence type="predicted"/>
<dbReference type="Pfam" id="PF06580">
    <property type="entry name" value="His_kinase"/>
    <property type="match status" value="1"/>
</dbReference>
<keyword evidence="9" id="KW-0067">ATP-binding</keyword>
<comment type="subcellular location">
    <subcellularLocation>
        <location evidence="2">Cell membrane</location>
        <topology evidence="2">Multi-pass membrane protein</topology>
    </subcellularLocation>
</comment>
<keyword evidence="10" id="KW-0902">Two-component regulatory system</keyword>